<dbReference type="AlphaFoldDB" id="A0A182U3J1"/>
<dbReference type="Proteomes" id="UP000075902">
    <property type="component" value="Unassembled WGS sequence"/>
</dbReference>
<feature type="region of interest" description="Disordered" evidence="13">
    <location>
        <begin position="366"/>
        <end position="386"/>
    </location>
</feature>
<evidence type="ECO:0000256" key="13">
    <source>
        <dbReference type="SAM" id="MobiDB-lite"/>
    </source>
</evidence>
<dbReference type="InterPro" id="IPR035979">
    <property type="entry name" value="RBD_domain_sf"/>
</dbReference>
<feature type="region of interest" description="Disordered" evidence="13">
    <location>
        <begin position="1"/>
        <end position="110"/>
    </location>
</feature>
<dbReference type="GO" id="GO:0003676">
    <property type="term" value="F:nucleic acid binding"/>
    <property type="evidence" value="ECO:0007669"/>
    <property type="project" value="InterPro"/>
</dbReference>
<comment type="subcellular location">
    <subcellularLocation>
        <location evidence="1">Nucleus</location>
        <location evidence="1">Nuclear pore complex</location>
    </subcellularLocation>
</comment>
<feature type="compositionally biased region" description="Polar residues" evidence="13">
    <location>
        <begin position="366"/>
        <end position="380"/>
    </location>
</feature>
<dbReference type="CDD" id="cd12441">
    <property type="entry name" value="RRM_Nup53_like"/>
    <property type="match status" value="1"/>
</dbReference>
<dbReference type="Pfam" id="PF05172">
    <property type="entry name" value="RRM_Nup35"/>
    <property type="match status" value="1"/>
</dbReference>
<keyword evidence="8 12" id="KW-0906">Nuclear pore complex</keyword>
<keyword evidence="6" id="KW-0653">Protein transport</keyword>
<dbReference type="VEuPathDB" id="VectorBase:AMEC013265"/>
<evidence type="ECO:0000256" key="12">
    <source>
        <dbReference type="PROSITE-ProRule" id="PRU00804"/>
    </source>
</evidence>
<dbReference type="PROSITE" id="PS51472">
    <property type="entry name" value="RRM_NUP35"/>
    <property type="match status" value="1"/>
</dbReference>
<keyword evidence="9 12" id="KW-0539">Nucleus</keyword>
<feature type="compositionally biased region" description="Low complexity" evidence="13">
    <location>
        <begin position="78"/>
        <end position="90"/>
    </location>
</feature>
<evidence type="ECO:0000256" key="4">
    <source>
        <dbReference type="ARBA" id="ARBA00022448"/>
    </source>
</evidence>
<dbReference type="GO" id="GO:0006607">
    <property type="term" value="P:NLS-bearing protein import into nucleus"/>
    <property type="evidence" value="ECO:0007669"/>
    <property type="project" value="TreeGrafter"/>
</dbReference>
<comment type="similarity">
    <text evidence="2">Belongs to the Nup35 family.</text>
</comment>
<evidence type="ECO:0000256" key="9">
    <source>
        <dbReference type="ARBA" id="ARBA00023242"/>
    </source>
</evidence>
<feature type="compositionally biased region" description="Low complexity" evidence="13">
    <location>
        <begin position="141"/>
        <end position="158"/>
    </location>
</feature>
<feature type="domain" description="RRM Nup35-type" evidence="14">
    <location>
        <begin position="160"/>
        <end position="241"/>
    </location>
</feature>
<evidence type="ECO:0000256" key="6">
    <source>
        <dbReference type="ARBA" id="ARBA00022927"/>
    </source>
</evidence>
<evidence type="ECO:0000256" key="5">
    <source>
        <dbReference type="ARBA" id="ARBA00022816"/>
    </source>
</evidence>
<feature type="compositionally biased region" description="Polar residues" evidence="13">
    <location>
        <begin position="38"/>
        <end position="52"/>
    </location>
</feature>
<reference evidence="16" key="1">
    <citation type="submission" date="2014-01" db="EMBL/GenBank/DDBJ databases">
        <title>The Genome Sequence of Anopheles melas CM1001059_A (V2).</title>
        <authorList>
            <consortium name="The Broad Institute Genomics Platform"/>
            <person name="Neafsey D.E."/>
            <person name="Besansky N."/>
            <person name="Howell P."/>
            <person name="Walton C."/>
            <person name="Young S.K."/>
            <person name="Zeng Q."/>
            <person name="Gargeya S."/>
            <person name="Fitzgerald M."/>
            <person name="Haas B."/>
            <person name="Abouelleil A."/>
            <person name="Allen A.W."/>
            <person name="Alvarado L."/>
            <person name="Arachchi H.M."/>
            <person name="Berlin A.M."/>
            <person name="Chapman S.B."/>
            <person name="Gainer-Dewar J."/>
            <person name="Goldberg J."/>
            <person name="Griggs A."/>
            <person name="Gujja S."/>
            <person name="Hansen M."/>
            <person name="Howarth C."/>
            <person name="Imamovic A."/>
            <person name="Ireland A."/>
            <person name="Larimer J."/>
            <person name="McCowan C."/>
            <person name="Murphy C."/>
            <person name="Pearson M."/>
            <person name="Poon T.W."/>
            <person name="Priest M."/>
            <person name="Roberts A."/>
            <person name="Saif S."/>
            <person name="Shea T."/>
            <person name="Sisk P."/>
            <person name="Sykes S."/>
            <person name="Wortman J."/>
            <person name="Nusbaum C."/>
            <person name="Birren B."/>
        </authorList>
    </citation>
    <scope>NUCLEOTIDE SEQUENCE [LARGE SCALE GENOMIC DNA]</scope>
    <source>
        <strain evidence="16">CM1001059</strain>
    </source>
</reference>
<dbReference type="InterPro" id="IPR007846">
    <property type="entry name" value="RRM_NUP35_dom"/>
</dbReference>
<name>A0A182U3J1_9DIPT</name>
<evidence type="ECO:0000259" key="14">
    <source>
        <dbReference type="PROSITE" id="PS51472"/>
    </source>
</evidence>
<evidence type="ECO:0000256" key="1">
    <source>
        <dbReference type="ARBA" id="ARBA00004567"/>
    </source>
</evidence>
<keyword evidence="7" id="KW-0811">Translocation</keyword>
<evidence type="ECO:0000256" key="8">
    <source>
        <dbReference type="ARBA" id="ARBA00023132"/>
    </source>
</evidence>
<dbReference type="PANTHER" id="PTHR21527">
    <property type="entry name" value="NUCLEOPORIN NUP35"/>
    <property type="match status" value="1"/>
</dbReference>
<dbReference type="GO" id="GO:0006999">
    <property type="term" value="P:nuclear pore organization"/>
    <property type="evidence" value="ECO:0007669"/>
    <property type="project" value="TreeGrafter"/>
</dbReference>
<sequence>MEPMTLGSPSGSSLSGAAGAGPGYLPSFLMGDPPSTPRPNTLSPTRGRSSLAITGPPTQGLFDSWRKEKQLLQTPMRSQQQQQSGPGNNPTDPTTAAIGQSGAPFNESYAQNQSGFNLSRVMSPIPVDYNQRNVSITTSPAGGAPFGGQQQQQTQVQQAAKSSNWVTVFGFPQNAASKILSHFIGIGTIVDKQPAPQNGNWVHLRYSSRLECDRALNYNGRIISEGLMIGVQYCNDPAILGKENEGNEHNDAQGVSSPDKPLWRVRSLMNMSYSAMQDPQAVISAPPVQKRANGIVNKAMDLFFGWFGLQVLPRSTANRSTMARMCSTTTLRPGWWASMFVKHRADMSWFAGRWFVCCRNVPTKEASSNSSWQARGSRTISRLDPPVNGSKLPPLPPFAAAAAAPPAFGAMATFGVCVV</sequence>
<feature type="compositionally biased region" description="Low complexity" evidence="13">
    <location>
        <begin position="1"/>
        <end position="27"/>
    </location>
</feature>
<proteinExistence type="inferred from homology"/>
<organism evidence="15 16">
    <name type="scientific">Anopheles melas</name>
    <dbReference type="NCBI Taxonomy" id="34690"/>
    <lineage>
        <taxon>Eukaryota</taxon>
        <taxon>Metazoa</taxon>
        <taxon>Ecdysozoa</taxon>
        <taxon>Arthropoda</taxon>
        <taxon>Hexapoda</taxon>
        <taxon>Insecta</taxon>
        <taxon>Pterygota</taxon>
        <taxon>Neoptera</taxon>
        <taxon>Endopterygota</taxon>
        <taxon>Diptera</taxon>
        <taxon>Nematocera</taxon>
        <taxon>Culicoidea</taxon>
        <taxon>Culicidae</taxon>
        <taxon>Anophelinae</taxon>
        <taxon>Anopheles</taxon>
    </lineage>
</organism>
<evidence type="ECO:0000256" key="3">
    <source>
        <dbReference type="ARBA" id="ARBA00016439"/>
    </source>
</evidence>
<dbReference type="InterPro" id="IPR012677">
    <property type="entry name" value="Nucleotide-bd_a/b_plait_sf"/>
</dbReference>
<dbReference type="PANTHER" id="PTHR21527:SF6">
    <property type="entry name" value="NUCLEOPORIN NUP35"/>
    <property type="match status" value="1"/>
</dbReference>
<keyword evidence="5 12" id="KW-0509">mRNA transport</keyword>
<accession>A0A182U3J1</accession>
<keyword evidence="4 12" id="KW-0813">Transport</keyword>
<dbReference type="GO" id="GO:0005543">
    <property type="term" value="F:phospholipid binding"/>
    <property type="evidence" value="ECO:0007669"/>
    <property type="project" value="TreeGrafter"/>
</dbReference>
<dbReference type="GO" id="GO:0044613">
    <property type="term" value="C:nuclear pore central transport channel"/>
    <property type="evidence" value="ECO:0007669"/>
    <property type="project" value="TreeGrafter"/>
</dbReference>
<dbReference type="Gene3D" id="3.30.70.330">
    <property type="match status" value="1"/>
</dbReference>
<dbReference type="GO" id="GO:0017056">
    <property type="term" value="F:structural constituent of nuclear pore"/>
    <property type="evidence" value="ECO:0007669"/>
    <property type="project" value="TreeGrafter"/>
</dbReference>
<keyword evidence="16" id="KW-1185">Reference proteome</keyword>
<feature type="region of interest" description="Disordered" evidence="13">
    <location>
        <begin position="136"/>
        <end position="158"/>
    </location>
</feature>
<protein>
    <recommendedName>
        <fullName evidence="3">Nucleoporin NUP35</fullName>
    </recommendedName>
    <alternativeName>
        <fullName evidence="11">35 kDa nucleoporin</fullName>
    </alternativeName>
    <alternativeName>
        <fullName evidence="10">Nucleoporin NUP53</fullName>
    </alternativeName>
</protein>
<dbReference type="SUPFAM" id="SSF54928">
    <property type="entry name" value="RNA-binding domain, RBD"/>
    <property type="match status" value="1"/>
</dbReference>
<dbReference type="STRING" id="34690.A0A182U3J1"/>
<evidence type="ECO:0000313" key="16">
    <source>
        <dbReference type="Proteomes" id="UP000075902"/>
    </source>
</evidence>
<evidence type="ECO:0000256" key="7">
    <source>
        <dbReference type="ARBA" id="ARBA00023010"/>
    </source>
</evidence>
<dbReference type="GO" id="GO:0044615">
    <property type="term" value="C:nuclear pore nuclear basket"/>
    <property type="evidence" value="ECO:0007669"/>
    <property type="project" value="TreeGrafter"/>
</dbReference>
<reference evidence="15" key="2">
    <citation type="submission" date="2020-05" db="UniProtKB">
        <authorList>
            <consortium name="EnsemblMetazoa"/>
        </authorList>
    </citation>
    <scope>IDENTIFICATION</scope>
    <source>
        <strain evidence="15">CM1001059</strain>
    </source>
</reference>
<dbReference type="EnsemblMetazoa" id="AMEC013265-RA">
    <property type="protein sequence ID" value="AMEC013265-PA"/>
    <property type="gene ID" value="AMEC013265"/>
</dbReference>
<dbReference type="GO" id="GO:0051028">
    <property type="term" value="P:mRNA transport"/>
    <property type="evidence" value="ECO:0007669"/>
    <property type="project" value="UniProtKB-UniRule"/>
</dbReference>
<dbReference type="FunFam" id="3.30.70.330:FF:000095">
    <property type="entry name" value="Putative Nucleoporin NUP53"/>
    <property type="match status" value="1"/>
</dbReference>
<evidence type="ECO:0000256" key="2">
    <source>
        <dbReference type="ARBA" id="ARBA00009454"/>
    </source>
</evidence>
<evidence type="ECO:0000256" key="10">
    <source>
        <dbReference type="ARBA" id="ARBA00029997"/>
    </source>
</evidence>
<evidence type="ECO:0000313" key="15">
    <source>
        <dbReference type="EnsemblMetazoa" id="AMEC013265-PA"/>
    </source>
</evidence>
<evidence type="ECO:0000256" key="11">
    <source>
        <dbReference type="ARBA" id="ARBA00030250"/>
    </source>
</evidence>